<dbReference type="InterPro" id="IPR011701">
    <property type="entry name" value="MFS"/>
</dbReference>
<dbReference type="FunFam" id="1.20.1250.20:FF:000018">
    <property type="entry name" value="MFS transporter permease"/>
    <property type="match status" value="1"/>
</dbReference>
<evidence type="ECO:0000256" key="2">
    <source>
        <dbReference type="ARBA" id="ARBA00022448"/>
    </source>
</evidence>
<feature type="transmembrane region" description="Helical" evidence="6">
    <location>
        <begin position="440"/>
        <end position="461"/>
    </location>
</feature>
<reference evidence="7" key="1">
    <citation type="submission" date="2022-07" db="EMBL/GenBank/DDBJ databases">
        <title>Phylogenomic reconstructions and comparative analyses of Kickxellomycotina fungi.</title>
        <authorList>
            <person name="Reynolds N.K."/>
            <person name="Stajich J.E."/>
            <person name="Barry K."/>
            <person name="Grigoriev I.V."/>
            <person name="Crous P."/>
            <person name="Smith M.E."/>
        </authorList>
    </citation>
    <scope>NUCLEOTIDE SEQUENCE</scope>
    <source>
        <strain evidence="7">RSA 567</strain>
    </source>
</reference>
<dbReference type="PANTHER" id="PTHR43791">
    <property type="entry name" value="PERMEASE-RELATED"/>
    <property type="match status" value="1"/>
</dbReference>
<evidence type="ECO:0000313" key="8">
    <source>
        <dbReference type="Proteomes" id="UP001151582"/>
    </source>
</evidence>
<feature type="transmembrane region" description="Helical" evidence="6">
    <location>
        <begin position="143"/>
        <end position="162"/>
    </location>
</feature>
<dbReference type="SUPFAM" id="SSF103473">
    <property type="entry name" value="MFS general substrate transporter"/>
    <property type="match status" value="1"/>
</dbReference>
<evidence type="ECO:0000256" key="5">
    <source>
        <dbReference type="ARBA" id="ARBA00023136"/>
    </source>
</evidence>
<dbReference type="InterPro" id="IPR036259">
    <property type="entry name" value="MFS_trans_sf"/>
</dbReference>
<dbReference type="Pfam" id="PF07690">
    <property type="entry name" value="MFS_1"/>
    <property type="match status" value="1"/>
</dbReference>
<dbReference type="GO" id="GO:0022857">
    <property type="term" value="F:transmembrane transporter activity"/>
    <property type="evidence" value="ECO:0007669"/>
    <property type="project" value="InterPro"/>
</dbReference>
<feature type="transmembrane region" description="Helical" evidence="6">
    <location>
        <begin position="375"/>
        <end position="395"/>
    </location>
</feature>
<dbReference type="Proteomes" id="UP001151582">
    <property type="component" value="Unassembled WGS sequence"/>
</dbReference>
<dbReference type="GO" id="GO:0016020">
    <property type="term" value="C:membrane"/>
    <property type="evidence" value="ECO:0007669"/>
    <property type="project" value="UniProtKB-SubCell"/>
</dbReference>
<feature type="transmembrane region" description="Helical" evidence="6">
    <location>
        <begin position="206"/>
        <end position="228"/>
    </location>
</feature>
<evidence type="ECO:0000313" key="7">
    <source>
        <dbReference type="EMBL" id="KAJ1980473.1"/>
    </source>
</evidence>
<keyword evidence="4 6" id="KW-1133">Transmembrane helix</keyword>
<proteinExistence type="predicted"/>
<dbReference type="Gene3D" id="1.20.1250.20">
    <property type="entry name" value="MFS general substrate transporter like domains"/>
    <property type="match status" value="1"/>
</dbReference>
<sequence>MAKECESCQIPVVPSTTASEHKFTALDHRRLYRKVDWRILPLLSLCYLMSIINRSSLGNAKLMGLEAGLNLTQDGYSWALSVFFFEPSLRSKLGYILFEVPSNLVMKAVQPAPWLAVLVIGWGILSTAMAANTGLESVLSIRVLIGVFQAGFLPGLLYYLTLWYDREQLITRLAICYSAAPWASAFNGILAYGINHMDGVKGLAAWRWLFLLEGIPTIILGLLLWLLYANGPATVTWLTPRERGYIQAQLAMDHVESNINETNCSNASAVEWNQVIDAFTDPFVYLHSLAEFGLVMPTYCLIFLSSTVIKGLGFTNLTAQLLVVPPNVLAAIAGIANAYHSHHTHEHGLHLAIPALLGCVGFALAGIVQNHTVQYIMIIVMTPGTIVGLTINVSWMVKNIKGKTKQAVTSAMILSFGNLGGVVAGQMYRDSEAPRYLASHLANAAVLLMAALIALGLKAVLVRKNQLYDKSAAPDKCFGCISTQMVYST</sequence>
<accession>A0A9W8EDJ7</accession>
<evidence type="ECO:0008006" key="9">
    <source>
        <dbReference type="Google" id="ProtNLM"/>
    </source>
</evidence>
<dbReference type="AlphaFoldDB" id="A0A9W8EDJ7"/>
<evidence type="ECO:0000256" key="3">
    <source>
        <dbReference type="ARBA" id="ARBA00022692"/>
    </source>
</evidence>
<organism evidence="7 8">
    <name type="scientific">Dimargaris verticillata</name>
    <dbReference type="NCBI Taxonomy" id="2761393"/>
    <lineage>
        <taxon>Eukaryota</taxon>
        <taxon>Fungi</taxon>
        <taxon>Fungi incertae sedis</taxon>
        <taxon>Zoopagomycota</taxon>
        <taxon>Kickxellomycotina</taxon>
        <taxon>Dimargaritomycetes</taxon>
        <taxon>Dimargaritales</taxon>
        <taxon>Dimargaritaceae</taxon>
        <taxon>Dimargaris</taxon>
    </lineage>
</organism>
<feature type="transmembrane region" description="Helical" evidence="6">
    <location>
        <begin position="351"/>
        <end position="369"/>
    </location>
</feature>
<comment type="subcellular location">
    <subcellularLocation>
        <location evidence="1">Membrane</location>
        <topology evidence="1">Multi-pass membrane protein</topology>
    </subcellularLocation>
</comment>
<dbReference type="FunFam" id="1.20.1250.20:FF:000013">
    <property type="entry name" value="MFS general substrate transporter"/>
    <property type="match status" value="1"/>
</dbReference>
<keyword evidence="5 6" id="KW-0472">Membrane</keyword>
<keyword evidence="8" id="KW-1185">Reference proteome</keyword>
<keyword evidence="3 6" id="KW-0812">Transmembrane</keyword>
<dbReference type="PANTHER" id="PTHR43791:SF36">
    <property type="entry name" value="TRANSPORTER, PUTATIVE (AFU_ORTHOLOGUE AFUA_6G08340)-RELATED"/>
    <property type="match status" value="1"/>
</dbReference>
<gene>
    <name evidence="7" type="ORF">H4R34_002434</name>
</gene>
<comment type="caution">
    <text evidence="7">The sequence shown here is derived from an EMBL/GenBank/DDBJ whole genome shotgun (WGS) entry which is preliminary data.</text>
</comment>
<evidence type="ECO:0000256" key="6">
    <source>
        <dbReference type="SAM" id="Phobius"/>
    </source>
</evidence>
<name>A0A9W8EDJ7_9FUNG</name>
<evidence type="ECO:0000256" key="1">
    <source>
        <dbReference type="ARBA" id="ARBA00004141"/>
    </source>
</evidence>
<keyword evidence="2" id="KW-0813">Transport</keyword>
<feature type="transmembrane region" description="Helical" evidence="6">
    <location>
        <begin position="174"/>
        <end position="194"/>
    </location>
</feature>
<feature type="transmembrane region" description="Helical" evidence="6">
    <location>
        <begin position="407"/>
        <end position="428"/>
    </location>
</feature>
<feature type="transmembrane region" description="Helical" evidence="6">
    <location>
        <begin position="283"/>
        <end position="305"/>
    </location>
</feature>
<feature type="transmembrane region" description="Helical" evidence="6">
    <location>
        <begin position="317"/>
        <end position="339"/>
    </location>
</feature>
<feature type="transmembrane region" description="Helical" evidence="6">
    <location>
        <begin position="112"/>
        <end position="131"/>
    </location>
</feature>
<protein>
    <recommendedName>
        <fullName evidence="9">Major facilitator superfamily (MFS) profile domain-containing protein</fullName>
    </recommendedName>
</protein>
<dbReference type="OrthoDB" id="3639251at2759"/>
<dbReference type="EMBL" id="JANBQB010000166">
    <property type="protein sequence ID" value="KAJ1980473.1"/>
    <property type="molecule type" value="Genomic_DNA"/>
</dbReference>
<evidence type="ECO:0000256" key="4">
    <source>
        <dbReference type="ARBA" id="ARBA00022989"/>
    </source>
</evidence>